<dbReference type="CDD" id="cd22307">
    <property type="entry name" value="Adgb_C_mid-like"/>
    <property type="match status" value="1"/>
</dbReference>
<accession>A0ABR1ALD4</accession>
<dbReference type="PROSITE" id="PS50096">
    <property type="entry name" value="IQ"/>
    <property type="match status" value="1"/>
</dbReference>
<evidence type="ECO:0000256" key="1">
    <source>
        <dbReference type="PROSITE-ProRule" id="PRU00239"/>
    </source>
</evidence>
<dbReference type="InterPro" id="IPR054094">
    <property type="entry name" value="Androglobin_IV"/>
</dbReference>
<dbReference type="EMBL" id="JAWJWF010000047">
    <property type="protein sequence ID" value="KAK6622097.1"/>
    <property type="molecule type" value="Genomic_DNA"/>
</dbReference>
<evidence type="ECO:0000313" key="5">
    <source>
        <dbReference type="EMBL" id="KAK6622097.1"/>
    </source>
</evidence>
<dbReference type="PROSITE" id="PS52042">
    <property type="entry name" value="GLOBIN_CP_ADGB"/>
    <property type="match status" value="1"/>
</dbReference>
<dbReference type="InterPro" id="IPR054093">
    <property type="entry name" value="Androglobin_II"/>
</dbReference>
<dbReference type="Proteomes" id="UP001359485">
    <property type="component" value="Unassembled WGS sequence"/>
</dbReference>
<sequence length="1365" mass="156608">MSTRAGSNLKSNVFNEGNESLYDPYYGFPVREGLTNVPWPEWSDADLNSEYWEEPKLKSTSPGAKGSNQTLSSLNYFEDGYPPKLPAGIREYVSTWKRPHEVFTKTNLTVFDDEDVQFQLSVPSPVAECGFFTMFNEFLPILQYYALSDGFGVELETPTYVSTTQGEPWKPWHHVYSLCKAGKGQVHKPSYNSYGKYVVRLNYFGTWRKFIVDDTIPCDKYGLCMLPVTQVPGELWPILLAKGMLKVISLTSSTNDFPFISLITGWVNGTITTANKTHDQIWRRISILVPRFEQPSDDSEGKPDSISFKASSKKESIKEPTQQTPQPFEKFCVLLASLGGFNSEEFNLGTVNVMVTMSRDEPLVKASKREATKIWKRLRWVYWASKKGIWTDERLLPPYRRLQYLTFAEKVAEYLAPDPLQETTLFAVTEKESSIEQFGESDNPIDAKEWSDFYKFCEYLMGMSVLLKPSSCTFKLKMTCLGGNPHKIESVTPGTSKTTSKPAENQNFYFYSTQLTPTLNNPVVMFCESSSGIFICFSLWVCPLEKKTQTGYLDGNQPEILKVGQATLILEEWDWRTLRQGQIVGFVKTVGNSSLLLHLKPGRHVFKIWLSSDSPYSLDAFSNTDMHIHKGPKIRFLLNSEPERVLSYIANLSNAFIAVTLKFGKADLPAALRDFYSTLKPGNDSSLYYSFKLDIFIELFLNCIMQALKNQISNTDELKIMLGALRSLFYNPGIRCNLPPGEPSSLYNGAKKAVKKIVVVIPERTLSQILSYPWTAEEIQQIILIQKVFRGYRTRLLLKYQTPARKEFKPYTERLKKICDTIFVPPKREVEVGKIIRMVVVNEPQLLTTFKFYKDFSNSIDVNEFTGRVAGVEPFAWVPLARFIIACHGPELVPCAFYFSCNLEQYVVVGVDNDTNEEIFSLANTISPHNYKANMRGYTIFIFGWNEANMKTVNWRLEMVRTKHFPVIHLCNTMLNMGCSPYPMPTLEVNEIKNFYVPNQRSRMCRCTIKIQKKTLLTLRLTASYPEVEFVLTISPDKKYYTLDSEDSAGRIPVMAECYSINGAATVSSVVLEKAQDSGWWDDSDDESTRYYLDAYILNDSWPLTRQEWGVIEPIRVNSDSWKENCVTPLKKTGSESRKKLTRMSKRSLTERTVENPFWLLQVLSDSSESDAAEAMVVEEDKSYTDSVKAMKLSWEEKSPGRKKKGSEVRLKFLKEMFAEQKLREERSEGEVELGEDKFNENGKDEFKQLLNKMVSFSYLTSDKCPDRYSKSPRVLPWMPTMELVEKYKRVCQQNSSSNSSIDCNAFDRKTVAEDEEEHRREFLTMCNHYRQIMVNHWAEEQRLSSQLIEQALKQRTKAIQRMMG</sequence>
<feature type="region of interest" description="Disordered" evidence="2">
    <location>
        <begin position="293"/>
        <end position="324"/>
    </location>
</feature>
<dbReference type="PANTHER" id="PTHR46298:SF1">
    <property type="entry name" value="ANDROGLOBIN"/>
    <property type="match status" value="1"/>
</dbReference>
<keyword evidence="6" id="KW-1185">Reference proteome</keyword>
<dbReference type="Pfam" id="PF22069">
    <property type="entry name" value="Androglobin_IV"/>
    <property type="match status" value="1"/>
</dbReference>
<evidence type="ECO:0008006" key="7">
    <source>
        <dbReference type="Google" id="ProtNLM"/>
    </source>
</evidence>
<dbReference type="SUPFAM" id="SSF54001">
    <property type="entry name" value="Cysteine proteinases"/>
    <property type="match status" value="1"/>
</dbReference>
<dbReference type="PANTHER" id="PTHR46298">
    <property type="entry name" value="ANDROGLOBIN"/>
    <property type="match status" value="1"/>
</dbReference>
<feature type="domain" description="Calpain catalytic" evidence="3">
    <location>
        <begin position="80"/>
        <end position="247"/>
    </location>
</feature>
<gene>
    <name evidence="5" type="ORF">RUM44_001904</name>
</gene>
<evidence type="ECO:0000259" key="4">
    <source>
        <dbReference type="PROSITE" id="PS52042"/>
    </source>
</evidence>
<evidence type="ECO:0000313" key="6">
    <source>
        <dbReference type="Proteomes" id="UP001359485"/>
    </source>
</evidence>
<comment type="caution">
    <text evidence="5">The sequence shown here is derived from an EMBL/GenBank/DDBJ whole genome shotgun (WGS) entry which is preliminary data.</text>
</comment>
<feature type="domain" description="Globin" evidence="4">
    <location>
        <begin position="619"/>
        <end position="842"/>
    </location>
</feature>
<evidence type="ECO:0000256" key="2">
    <source>
        <dbReference type="SAM" id="MobiDB-lite"/>
    </source>
</evidence>
<dbReference type="InterPro" id="IPR001300">
    <property type="entry name" value="Peptidase_C2_calpain_cat"/>
</dbReference>
<proteinExistence type="predicted"/>
<dbReference type="Pfam" id="PF00648">
    <property type="entry name" value="Peptidase_C2"/>
    <property type="match status" value="1"/>
</dbReference>
<name>A0ABR1ALD4_POLSC</name>
<reference evidence="5 6" key="1">
    <citation type="submission" date="2023-09" db="EMBL/GenBank/DDBJ databases">
        <title>Genomes of two closely related lineages of the louse Polyplax serrata with different host specificities.</title>
        <authorList>
            <person name="Martinu J."/>
            <person name="Tarabai H."/>
            <person name="Stefka J."/>
            <person name="Hypsa V."/>
        </authorList>
    </citation>
    <scope>NUCLEOTIDE SEQUENCE [LARGE SCALE GENOMIC DNA]</scope>
    <source>
        <strain evidence="5">98ZLc_SE</strain>
    </source>
</reference>
<comment type="caution">
    <text evidence="1">Lacks conserved residue(s) required for the propagation of feature annotation.</text>
</comment>
<dbReference type="PROSITE" id="PS50203">
    <property type="entry name" value="CALPAIN_CAT"/>
    <property type="match status" value="1"/>
</dbReference>
<evidence type="ECO:0000259" key="3">
    <source>
        <dbReference type="PROSITE" id="PS50203"/>
    </source>
</evidence>
<dbReference type="InterPro" id="IPR057249">
    <property type="entry name" value="Globin_CP_ADGB"/>
</dbReference>
<protein>
    <recommendedName>
        <fullName evidence="7">Calpain catalytic domain-containing protein</fullName>
    </recommendedName>
</protein>
<organism evidence="5 6">
    <name type="scientific">Polyplax serrata</name>
    <name type="common">Common mouse louse</name>
    <dbReference type="NCBI Taxonomy" id="468196"/>
    <lineage>
        <taxon>Eukaryota</taxon>
        <taxon>Metazoa</taxon>
        <taxon>Ecdysozoa</taxon>
        <taxon>Arthropoda</taxon>
        <taxon>Hexapoda</taxon>
        <taxon>Insecta</taxon>
        <taxon>Pterygota</taxon>
        <taxon>Neoptera</taxon>
        <taxon>Paraneoptera</taxon>
        <taxon>Psocodea</taxon>
        <taxon>Troctomorpha</taxon>
        <taxon>Phthiraptera</taxon>
        <taxon>Anoplura</taxon>
        <taxon>Polyplacidae</taxon>
        <taxon>Polyplax</taxon>
    </lineage>
</organism>
<dbReference type="Pfam" id="PF22068">
    <property type="entry name" value="Androglobin_II"/>
    <property type="match status" value="1"/>
</dbReference>
<dbReference type="InterPro" id="IPR053033">
    <property type="entry name" value="Androglobin-like"/>
</dbReference>
<dbReference type="InterPro" id="IPR038765">
    <property type="entry name" value="Papain-like_cys_pep_sf"/>
</dbReference>